<proteinExistence type="predicted"/>
<dbReference type="AlphaFoldDB" id="A0A1K1LRM5"/>
<evidence type="ECO:0000259" key="8">
    <source>
        <dbReference type="PROSITE" id="PS50893"/>
    </source>
</evidence>
<evidence type="ECO:0000259" key="9">
    <source>
        <dbReference type="PROSITE" id="PS50929"/>
    </source>
</evidence>
<dbReference type="OrthoDB" id="311344at2"/>
<evidence type="ECO:0000256" key="2">
    <source>
        <dbReference type="ARBA" id="ARBA00022692"/>
    </source>
</evidence>
<dbReference type="PROSITE" id="PS50893">
    <property type="entry name" value="ABC_TRANSPORTER_2"/>
    <property type="match status" value="1"/>
</dbReference>
<dbReference type="EMBL" id="CP140154">
    <property type="protein sequence ID" value="WQG89477.1"/>
    <property type="molecule type" value="Genomic_DNA"/>
</dbReference>
<keyword evidence="3" id="KW-0547">Nucleotide-binding</keyword>
<dbReference type="GO" id="GO:0015421">
    <property type="term" value="F:ABC-type oligopeptide transporter activity"/>
    <property type="evidence" value="ECO:0007669"/>
    <property type="project" value="TreeGrafter"/>
</dbReference>
<evidence type="ECO:0000313" key="11">
    <source>
        <dbReference type="EMBL" id="WQG89477.1"/>
    </source>
</evidence>
<dbReference type="InterPro" id="IPR036640">
    <property type="entry name" value="ABC1_TM_sf"/>
</dbReference>
<dbReference type="Gene3D" id="1.20.1560.10">
    <property type="entry name" value="ABC transporter type 1, transmembrane domain"/>
    <property type="match status" value="1"/>
</dbReference>
<dbReference type="CDD" id="cd07346">
    <property type="entry name" value="ABC_6TM_exporters"/>
    <property type="match status" value="1"/>
</dbReference>
<dbReference type="Proteomes" id="UP001326715">
    <property type="component" value="Chromosome"/>
</dbReference>
<evidence type="ECO:0000256" key="1">
    <source>
        <dbReference type="ARBA" id="ARBA00004651"/>
    </source>
</evidence>
<dbReference type="InterPro" id="IPR003439">
    <property type="entry name" value="ABC_transporter-like_ATP-bd"/>
</dbReference>
<dbReference type="InterPro" id="IPR039421">
    <property type="entry name" value="Type_1_exporter"/>
</dbReference>
<dbReference type="EMBL" id="FPIZ01000001">
    <property type="protein sequence ID" value="SFW13522.1"/>
    <property type="molecule type" value="Genomic_DNA"/>
</dbReference>
<dbReference type="PROSITE" id="PS00211">
    <property type="entry name" value="ABC_TRANSPORTER_1"/>
    <property type="match status" value="1"/>
</dbReference>
<dbReference type="GO" id="GO:0005524">
    <property type="term" value="F:ATP binding"/>
    <property type="evidence" value="ECO:0007669"/>
    <property type="project" value="UniProtKB-KW"/>
</dbReference>
<dbReference type="SMART" id="SM00382">
    <property type="entry name" value="AAA"/>
    <property type="match status" value="1"/>
</dbReference>
<evidence type="ECO:0000256" key="7">
    <source>
        <dbReference type="SAM" id="Phobius"/>
    </source>
</evidence>
<dbReference type="RefSeq" id="WP_072356710.1">
    <property type="nucleotide sequence ID" value="NZ_CP139972.1"/>
</dbReference>
<comment type="subcellular location">
    <subcellularLocation>
        <location evidence="1">Cell membrane</location>
        <topology evidence="1">Multi-pass membrane protein</topology>
    </subcellularLocation>
</comment>
<dbReference type="InterPro" id="IPR017871">
    <property type="entry name" value="ABC_transporter-like_CS"/>
</dbReference>
<keyword evidence="4 10" id="KW-0067">ATP-binding</keyword>
<feature type="domain" description="ABC transmembrane type-1" evidence="9">
    <location>
        <begin position="23"/>
        <end position="305"/>
    </location>
</feature>
<keyword evidence="6 7" id="KW-0472">Membrane</keyword>
<dbReference type="InterPro" id="IPR003593">
    <property type="entry name" value="AAA+_ATPase"/>
</dbReference>
<dbReference type="PANTHER" id="PTHR43394:SF1">
    <property type="entry name" value="ATP-BINDING CASSETTE SUB-FAMILY B MEMBER 10, MITOCHONDRIAL"/>
    <property type="match status" value="1"/>
</dbReference>
<keyword evidence="2 7" id="KW-0812">Transmembrane</keyword>
<evidence type="ECO:0000256" key="4">
    <source>
        <dbReference type="ARBA" id="ARBA00022840"/>
    </source>
</evidence>
<sequence>METRSTIWKRFFVFLRPYIRYEALLLLLMVLGNMAALASPYFLKIIIDHALVEKKTDMLFGILSVILATYVFRVVLGMAAEYMYSWISNRVLNDLSLRLFNHVIRLPMSFFKERSLGDLIHRMNNEVNNVRNALTGALINFINNGITIIGLITLMCILEVKLFLAICLIYPLLFLTIRRFHPRIKTITGKVRKMESAILGHLTERVSHIRFIKLFNTYLFEEKLLKDRFMSLIKLNMSGTLVLSGSKGISIFLLAMVPLITLGLGGYRVIAGVMTIGTLIAFLQYANKLYDPFQNIVSLYAELINTSVSLSRIFELLDHPVQFSDGNYIELEGEIARIELNGVSFAHQDKTVIRDFNFTFEAGRHYAIVGSSGGGKSTIVDLLCKFNIPATGQILVNGQDLQDIDMEHWMQRLTVNSQGYFLFNDTIVENIRYGKQDATEAEAAHVSRLVRLFNDHQEYKDRIDTMIGDSGVKLSGGQKQKMSLGRSLLRKTELLIIDEASSEIDSKSEDIIYKHIFESGKFHTIILISHRLSTLKHVQEIICMDAGEIVEHGTMSALINKRGHFYRLFESQLHPAAQQVM</sequence>
<dbReference type="Pfam" id="PF00005">
    <property type="entry name" value="ABC_tran"/>
    <property type="match status" value="1"/>
</dbReference>
<evidence type="ECO:0000313" key="12">
    <source>
        <dbReference type="Proteomes" id="UP000183788"/>
    </source>
</evidence>
<gene>
    <name evidence="10" type="ORF">SAMN05661012_00163</name>
    <name evidence="11" type="ORF">SR876_31585</name>
</gene>
<evidence type="ECO:0000313" key="10">
    <source>
        <dbReference type="EMBL" id="SFW13522.1"/>
    </source>
</evidence>
<keyword evidence="13" id="KW-1185">Reference proteome</keyword>
<feature type="domain" description="ABC transporter" evidence="8">
    <location>
        <begin position="338"/>
        <end position="571"/>
    </location>
</feature>
<dbReference type="Proteomes" id="UP000183788">
    <property type="component" value="Unassembled WGS sequence"/>
</dbReference>
<reference evidence="11 13" key="2">
    <citation type="submission" date="2023-11" db="EMBL/GenBank/DDBJ databases">
        <title>MicrobeMod: A computational toolkit for identifying prokaryotic methylation and restriction-modification with nanopore sequencing.</title>
        <authorList>
            <person name="Crits-Christoph A."/>
            <person name="Kang S.C."/>
            <person name="Lee H."/>
            <person name="Ostrov N."/>
        </authorList>
    </citation>
    <scope>NUCLEOTIDE SEQUENCE [LARGE SCALE GENOMIC DNA]</scope>
    <source>
        <strain evidence="11 13">ATCC 23090</strain>
    </source>
</reference>
<dbReference type="GO" id="GO:0016887">
    <property type="term" value="F:ATP hydrolysis activity"/>
    <property type="evidence" value="ECO:0007669"/>
    <property type="project" value="InterPro"/>
</dbReference>
<name>A0A1K1LRM5_9BACT</name>
<accession>A0A1K1LRM5</accession>
<feature type="transmembrane region" description="Helical" evidence="7">
    <location>
        <begin position="235"/>
        <end position="260"/>
    </location>
</feature>
<evidence type="ECO:0000256" key="6">
    <source>
        <dbReference type="ARBA" id="ARBA00023136"/>
    </source>
</evidence>
<feature type="transmembrane region" description="Helical" evidence="7">
    <location>
        <begin position="160"/>
        <end position="177"/>
    </location>
</feature>
<feature type="transmembrane region" description="Helical" evidence="7">
    <location>
        <begin position="21"/>
        <end position="43"/>
    </location>
</feature>
<dbReference type="SUPFAM" id="SSF90123">
    <property type="entry name" value="ABC transporter transmembrane region"/>
    <property type="match status" value="1"/>
</dbReference>
<feature type="transmembrane region" description="Helical" evidence="7">
    <location>
        <begin position="132"/>
        <end position="154"/>
    </location>
</feature>
<dbReference type="InterPro" id="IPR027417">
    <property type="entry name" value="P-loop_NTPase"/>
</dbReference>
<dbReference type="Gene3D" id="3.40.50.300">
    <property type="entry name" value="P-loop containing nucleotide triphosphate hydrolases"/>
    <property type="match status" value="1"/>
</dbReference>
<feature type="transmembrane region" description="Helical" evidence="7">
    <location>
        <begin position="266"/>
        <end position="286"/>
    </location>
</feature>
<feature type="transmembrane region" description="Helical" evidence="7">
    <location>
        <begin position="58"/>
        <end position="80"/>
    </location>
</feature>
<dbReference type="STRING" id="1004.SAMN05661012_00163"/>
<dbReference type="InterPro" id="IPR011527">
    <property type="entry name" value="ABC1_TM_dom"/>
</dbReference>
<evidence type="ECO:0000313" key="13">
    <source>
        <dbReference type="Proteomes" id="UP001326715"/>
    </source>
</evidence>
<dbReference type="GO" id="GO:0005886">
    <property type="term" value="C:plasma membrane"/>
    <property type="evidence" value="ECO:0007669"/>
    <property type="project" value="UniProtKB-SubCell"/>
</dbReference>
<organism evidence="10 12">
    <name type="scientific">Chitinophaga sancti</name>
    <dbReference type="NCBI Taxonomy" id="1004"/>
    <lineage>
        <taxon>Bacteria</taxon>
        <taxon>Pseudomonadati</taxon>
        <taxon>Bacteroidota</taxon>
        <taxon>Chitinophagia</taxon>
        <taxon>Chitinophagales</taxon>
        <taxon>Chitinophagaceae</taxon>
        <taxon>Chitinophaga</taxon>
    </lineage>
</organism>
<dbReference type="SUPFAM" id="SSF52540">
    <property type="entry name" value="P-loop containing nucleoside triphosphate hydrolases"/>
    <property type="match status" value="1"/>
</dbReference>
<dbReference type="PANTHER" id="PTHR43394">
    <property type="entry name" value="ATP-DEPENDENT PERMEASE MDL1, MITOCHONDRIAL"/>
    <property type="match status" value="1"/>
</dbReference>
<evidence type="ECO:0000256" key="5">
    <source>
        <dbReference type="ARBA" id="ARBA00022989"/>
    </source>
</evidence>
<dbReference type="Pfam" id="PF00664">
    <property type="entry name" value="ABC_membrane"/>
    <property type="match status" value="1"/>
</dbReference>
<evidence type="ECO:0000256" key="3">
    <source>
        <dbReference type="ARBA" id="ARBA00022741"/>
    </source>
</evidence>
<dbReference type="PROSITE" id="PS50929">
    <property type="entry name" value="ABC_TM1F"/>
    <property type="match status" value="1"/>
</dbReference>
<reference evidence="10 12" key="1">
    <citation type="submission" date="2016-11" db="EMBL/GenBank/DDBJ databases">
        <authorList>
            <person name="Jaros S."/>
            <person name="Januszkiewicz K."/>
            <person name="Wedrychowicz H."/>
        </authorList>
    </citation>
    <scope>NUCLEOTIDE SEQUENCE [LARGE SCALE GENOMIC DNA]</scope>
    <source>
        <strain evidence="10 12">DSM 784</strain>
    </source>
</reference>
<protein>
    <submittedName>
        <fullName evidence="11">ABC transporter ATP-binding protein</fullName>
    </submittedName>
    <submittedName>
        <fullName evidence="10">ATP-binding cassette, subfamily B, MsbA</fullName>
    </submittedName>
</protein>
<keyword evidence="5 7" id="KW-1133">Transmembrane helix</keyword>